<dbReference type="GO" id="GO:0003700">
    <property type="term" value="F:DNA-binding transcription factor activity"/>
    <property type="evidence" value="ECO:0007669"/>
    <property type="project" value="InterPro"/>
</dbReference>
<dbReference type="PANTHER" id="PTHR43537">
    <property type="entry name" value="TRANSCRIPTIONAL REGULATOR, GNTR FAMILY"/>
    <property type="match status" value="1"/>
</dbReference>
<dbReference type="Pfam" id="PF00392">
    <property type="entry name" value="GntR"/>
    <property type="match status" value="1"/>
</dbReference>
<evidence type="ECO:0000256" key="1">
    <source>
        <dbReference type="ARBA" id="ARBA00023015"/>
    </source>
</evidence>
<dbReference type="InterPro" id="IPR036388">
    <property type="entry name" value="WH-like_DNA-bd_sf"/>
</dbReference>
<dbReference type="PROSITE" id="PS50949">
    <property type="entry name" value="HTH_GNTR"/>
    <property type="match status" value="1"/>
</dbReference>
<evidence type="ECO:0000256" key="3">
    <source>
        <dbReference type="ARBA" id="ARBA00023163"/>
    </source>
</evidence>
<dbReference type="SUPFAM" id="SSF48008">
    <property type="entry name" value="GntR ligand-binding domain-like"/>
    <property type="match status" value="1"/>
</dbReference>
<evidence type="ECO:0000259" key="4">
    <source>
        <dbReference type="PROSITE" id="PS50949"/>
    </source>
</evidence>
<evidence type="ECO:0000313" key="6">
    <source>
        <dbReference type="Proteomes" id="UP000028488"/>
    </source>
</evidence>
<dbReference type="SMART" id="SM00895">
    <property type="entry name" value="FCD"/>
    <property type="match status" value="1"/>
</dbReference>
<dbReference type="InterPro" id="IPR000524">
    <property type="entry name" value="Tscrpt_reg_HTH_GntR"/>
</dbReference>
<dbReference type="Proteomes" id="UP000028488">
    <property type="component" value="Chromosome"/>
</dbReference>
<accession>A0A076EN12</accession>
<feature type="domain" description="HTH gntR-type" evidence="4">
    <location>
        <begin position="7"/>
        <end position="77"/>
    </location>
</feature>
<evidence type="ECO:0000313" key="5">
    <source>
        <dbReference type="EMBL" id="AII07181.1"/>
    </source>
</evidence>
<reference evidence="5 6" key="1">
    <citation type="submission" date="2014-07" db="EMBL/GenBank/DDBJ databases">
        <title>Genome Sequence of Rhodococcus opacus Strain R7, a Biodegrader of Mono- and Polycyclic Aromatic Hydrocarbons.</title>
        <authorList>
            <person name="Di Gennaro P."/>
            <person name="Zampolli J."/>
            <person name="Presti I."/>
            <person name="Cappelletti M."/>
            <person name="D'Ursi P."/>
            <person name="Orro A."/>
            <person name="Mezzelani A."/>
            <person name="Milanesi L."/>
        </authorList>
    </citation>
    <scope>NUCLEOTIDE SEQUENCE [LARGE SCALE GENOMIC DNA]</scope>
    <source>
        <strain evidence="5 6">R7</strain>
    </source>
</reference>
<proteinExistence type="predicted"/>
<dbReference type="eggNOG" id="COG2186">
    <property type="taxonomic scope" value="Bacteria"/>
</dbReference>
<dbReference type="Gene3D" id="1.20.120.530">
    <property type="entry name" value="GntR ligand-binding domain-like"/>
    <property type="match status" value="1"/>
</dbReference>
<dbReference type="EMBL" id="CP008947">
    <property type="protein sequence ID" value="AII07181.1"/>
    <property type="molecule type" value="Genomic_DNA"/>
</dbReference>
<dbReference type="SUPFAM" id="SSF46785">
    <property type="entry name" value="Winged helix' DNA-binding domain"/>
    <property type="match status" value="1"/>
</dbReference>
<dbReference type="RefSeq" id="WP_037236189.1">
    <property type="nucleotide sequence ID" value="NZ_CP008947.1"/>
</dbReference>
<dbReference type="Pfam" id="PF07729">
    <property type="entry name" value="FCD"/>
    <property type="match status" value="1"/>
</dbReference>
<keyword evidence="3" id="KW-0804">Transcription</keyword>
<keyword evidence="2" id="KW-0238">DNA-binding</keyword>
<dbReference type="SMART" id="SM00345">
    <property type="entry name" value="HTH_GNTR"/>
    <property type="match status" value="1"/>
</dbReference>
<dbReference type="InterPro" id="IPR008920">
    <property type="entry name" value="TF_FadR/GntR_C"/>
</dbReference>
<dbReference type="AlphaFoldDB" id="A0A076EN12"/>
<dbReference type="InterPro" id="IPR036390">
    <property type="entry name" value="WH_DNA-bd_sf"/>
</dbReference>
<sequence>MAIQSTVTRAESLVAHIQDRIAAGELAPGDRVGTRKELQAESGMARGTVIEAVRLLQDRGVITVRPGPGGGLFVAEPSSVVRLGRTLLTVEGDAAGVADAIAVREELEPLVTELAARHRTEADVADLRQVMTVLEDSAGDPEAFIHAVWDLHRRIVAISPNQVLRETYLSLETYVEQHATRASRERSATNSEYFARRIDVHRALVDAIESGDPARARAAAQAHAH</sequence>
<gene>
    <name evidence="5" type="ORF">EP51_22015</name>
</gene>
<dbReference type="GO" id="GO:0003677">
    <property type="term" value="F:DNA binding"/>
    <property type="evidence" value="ECO:0007669"/>
    <property type="project" value="UniProtKB-KW"/>
</dbReference>
<dbReference type="Gene3D" id="1.10.10.10">
    <property type="entry name" value="Winged helix-like DNA-binding domain superfamily/Winged helix DNA-binding domain"/>
    <property type="match status" value="1"/>
</dbReference>
<dbReference type="InterPro" id="IPR011711">
    <property type="entry name" value="GntR_C"/>
</dbReference>
<dbReference type="PANTHER" id="PTHR43537:SF51">
    <property type="entry name" value="HTH-TYPE TRANSCRIPTIONAL REGULATOR LGOR-RELATED"/>
    <property type="match status" value="1"/>
</dbReference>
<organism evidence="5 6">
    <name type="scientific">Rhodococcus opacus</name>
    <name type="common">Nocardia opaca</name>
    <dbReference type="NCBI Taxonomy" id="37919"/>
    <lineage>
        <taxon>Bacteria</taxon>
        <taxon>Bacillati</taxon>
        <taxon>Actinomycetota</taxon>
        <taxon>Actinomycetes</taxon>
        <taxon>Mycobacteriales</taxon>
        <taxon>Nocardiaceae</taxon>
        <taxon>Rhodococcus</taxon>
    </lineage>
</organism>
<evidence type="ECO:0000256" key="2">
    <source>
        <dbReference type="ARBA" id="ARBA00023125"/>
    </source>
</evidence>
<name>A0A076EN12_RHOOP</name>
<keyword evidence="1" id="KW-0805">Transcription regulation</keyword>
<protein>
    <submittedName>
        <fullName evidence="5">GntR family transcriptional regulator</fullName>
    </submittedName>
</protein>